<name>X0WNR9_9ZZZZ</name>
<dbReference type="EMBL" id="BARS01037437">
    <property type="protein sequence ID" value="GAG26153.1"/>
    <property type="molecule type" value="Genomic_DNA"/>
</dbReference>
<feature type="transmembrane region" description="Helical" evidence="2">
    <location>
        <begin position="6"/>
        <end position="28"/>
    </location>
</feature>
<feature type="compositionally biased region" description="Polar residues" evidence="1">
    <location>
        <begin position="136"/>
        <end position="160"/>
    </location>
</feature>
<feature type="non-terminal residue" evidence="3">
    <location>
        <position position="1"/>
    </location>
</feature>
<keyword evidence="2" id="KW-0472">Membrane</keyword>
<accession>X0WNR9</accession>
<feature type="region of interest" description="Disordered" evidence="1">
    <location>
        <begin position="133"/>
        <end position="160"/>
    </location>
</feature>
<sequence>VFYTTIAAVYGAICYTFVRFFTFLLLCVTHRTLQLGVWVENSKEVDKLTAIWPKPGFMNLLGSSGLATTNWAESLAAFLVHLFLLGVVGLLVSFIISFYFSANTIIYSLMRNKVDNTALEDIYKYFDEAEIEPATTEPQTQQDQLQSEPQAEPDSSSSKE</sequence>
<evidence type="ECO:0000256" key="1">
    <source>
        <dbReference type="SAM" id="MobiDB-lite"/>
    </source>
</evidence>
<reference evidence="3" key="1">
    <citation type="journal article" date="2014" name="Front. Microbiol.">
        <title>High frequency of phylogenetically diverse reductive dehalogenase-homologous genes in deep subseafloor sedimentary metagenomes.</title>
        <authorList>
            <person name="Kawai M."/>
            <person name="Futagami T."/>
            <person name="Toyoda A."/>
            <person name="Takaki Y."/>
            <person name="Nishi S."/>
            <person name="Hori S."/>
            <person name="Arai W."/>
            <person name="Tsubouchi T."/>
            <person name="Morono Y."/>
            <person name="Uchiyama I."/>
            <person name="Ito T."/>
            <person name="Fujiyama A."/>
            <person name="Inagaki F."/>
            <person name="Takami H."/>
        </authorList>
    </citation>
    <scope>NUCLEOTIDE SEQUENCE</scope>
    <source>
        <strain evidence="3">Expedition CK06-06</strain>
    </source>
</reference>
<dbReference type="AlphaFoldDB" id="X0WNR9"/>
<feature type="transmembrane region" description="Helical" evidence="2">
    <location>
        <begin position="75"/>
        <end position="100"/>
    </location>
</feature>
<proteinExistence type="predicted"/>
<protein>
    <submittedName>
        <fullName evidence="3">Uncharacterized protein</fullName>
    </submittedName>
</protein>
<organism evidence="3">
    <name type="scientific">marine sediment metagenome</name>
    <dbReference type="NCBI Taxonomy" id="412755"/>
    <lineage>
        <taxon>unclassified sequences</taxon>
        <taxon>metagenomes</taxon>
        <taxon>ecological metagenomes</taxon>
    </lineage>
</organism>
<evidence type="ECO:0000313" key="3">
    <source>
        <dbReference type="EMBL" id="GAG26153.1"/>
    </source>
</evidence>
<keyword evidence="2" id="KW-0812">Transmembrane</keyword>
<keyword evidence="2" id="KW-1133">Transmembrane helix</keyword>
<gene>
    <name evidence="3" type="ORF">S01H1_57406</name>
</gene>
<evidence type="ECO:0000256" key="2">
    <source>
        <dbReference type="SAM" id="Phobius"/>
    </source>
</evidence>
<comment type="caution">
    <text evidence="3">The sequence shown here is derived from an EMBL/GenBank/DDBJ whole genome shotgun (WGS) entry which is preliminary data.</text>
</comment>